<protein>
    <recommendedName>
        <fullName evidence="4">Purine nucleoside phosphorylase</fullName>
        <shortName evidence="4">PNP</shortName>
        <ecNumber evidence="4">2.4.2.1</ecNumber>
    </recommendedName>
</protein>
<evidence type="ECO:0000259" key="5">
    <source>
        <dbReference type="Pfam" id="PF01048"/>
    </source>
</evidence>
<evidence type="ECO:0000313" key="7">
    <source>
        <dbReference type="Proteomes" id="UP000178797"/>
    </source>
</evidence>
<dbReference type="PROSITE" id="PS01240">
    <property type="entry name" value="PNP_MTAP_2"/>
    <property type="match status" value="1"/>
</dbReference>
<feature type="domain" description="Nucleoside phosphorylase" evidence="5">
    <location>
        <begin position="3"/>
        <end position="242"/>
    </location>
</feature>
<comment type="catalytic activity">
    <reaction evidence="4">
        <text>a purine D-ribonucleoside + phosphate = a purine nucleobase + alpha-D-ribose 1-phosphate</text>
        <dbReference type="Rhea" id="RHEA:19805"/>
        <dbReference type="ChEBI" id="CHEBI:26386"/>
        <dbReference type="ChEBI" id="CHEBI:43474"/>
        <dbReference type="ChEBI" id="CHEBI:57720"/>
        <dbReference type="ChEBI" id="CHEBI:142355"/>
        <dbReference type="EC" id="2.4.2.1"/>
    </reaction>
</comment>
<comment type="similarity">
    <text evidence="4">Belongs to the PNP/MTAP phosphorylase family. MTAP subfamily.</text>
</comment>
<evidence type="ECO:0000256" key="3">
    <source>
        <dbReference type="ARBA" id="ARBA00022726"/>
    </source>
</evidence>
<gene>
    <name evidence="6" type="ORF">A2W05_02910</name>
</gene>
<dbReference type="FunFam" id="3.40.50.1580:FF:000012">
    <property type="entry name" value="Probable 6-oxopurine nucleoside phosphorylase"/>
    <property type="match status" value="1"/>
</dbReference>
<feature type="site" description="Important for substrate specificity" evidence="4">
    <location>
        <position position="165"/>
    </location>
</feature>
<dbReference type="Pfam" id="PF01048">
    <property type="entry name" value="PNP_UDP_1"/>
    <property type="match status" value="1"/>
</dbReference>
<keyword evidence="3 4" id="KW-0660">Purine salvage</keyword>
<dbReference type="InterPro" id="IPR018099">
    <property type="entry name" value="Purine_phosphorylase-2_CS"/>
</dbReference>
<feature type="binding site" evidence="4">
    <location>
        <begin position="207"/>
        <end position="209"/>
    </location>
    <ligand>
        <name>substrate</name>
    </ligand>
</feature>
<feature type="binding site" evidence="4">
    <location>
        <position position="10"/>
    </location>
    <ligand>
        <name>phosphate</name>
        <dbReference type="ChEBI" id="CHEBI:43474"/>
    </ligand>
</feature>
<dbReference type="SUPFAM" id="SSF53167">
    <property type="entry name" value="Purine and uridine phosphorylases"/>
    <property type="match status" value="1"/>
</dbReference>
<feature type="site" description="Important for substrate specificity" evidence="4">
    <location>
        <position position="220"/>
    </location>
</feature>
<dbReference type="GO" id="GO:0006166">
    <property type="term" value="P:purine ribonucleoside salvage"/>
    <property type="evidence" value="ECO:0007669"/>
    <property type="project" value="UniProtKB-UniRule"/>
</dbReference>
<feature type="binding site" evidence="4">
    <location>
        <position position="184"/>
    </location>
    <ligand>
        <name>phosphate</name>
        <dbReference type="ChEBI" id="CHEBI:43474"/>
    </ligand>
</feature>
<dbReference type="EC" id="2.4.2.1" evidence="4"/>
<comment type="pathway">
    <text evidence="4">Purine metabolism; purine nucleoside salvage.</text>
</comment>
<organism evidence="6 7">
    <name type="scientific">Candidatus Schekmanbacteria bacterium RBG_16_38_10</name>
    <dbReference type="NCBI Taxonomy" id="1817879"/>
    <lineage>
        <taxon>Bacteria</taxon>
        <taxon>Candidatus Schekmaniibacteriota</taxon>
    </lineage>
</organism>
<evidence type="ECO:0000256" key="4">
    <source>
        <dbReference type="HAMAP-Rule" id="MF_01963"/>
    </source>
</evidence>
<dbReference type="Proteomes" id="UP000178797">
    <property type="component" value="Unassembled WGS sequence"/>
</dbReference>
<dbReference type="PANTHER" id="PTHR42679:SF2">
    <property type="entry name" value="S-METHYL-5'-THIOADENOSINE PHOSPHORYLASE"/>
    <property type="match status" value="1"/>
</dbReference>
<comment type="function">
    <text evidence="4">Purine nucleoside phosphorylase involved in purine salvage.</text>
</comment>
<evidence type="ECO:0000256" key="2">
    <source>
        <dbReference type="ARBA" id="ARBA00022679"/>
    </source>
</evidence>
<dbReference type="NCBIfam" id="TIGR01694">
    <property type="entry name" value="MTAP"/>
    <property type="match status" value="1"/>
</dbReference>
<dbReference type="GO" id="GO:0017061">
    <property type="term" value="F:S-methyl-5-thioadenosine phosphorylase activity"/>
    <property type="evidence" value="ECO:0007669"/>
    <property type="project" value="InterPro"/>
</dbReference>
<dbReference type="CDD" id="cd09010">
    <property type="entry name" value="MTAP_SsMTAPII_like_MTIP"/>
    <property type="match status" value="1"/>
</dbReference>
<comment type="caution">
    <text evidence="6">The sequence shown here is derived from an EMBL/GenBank/DDBJ whole genome shotgun (WGS) entry which is preliminary data.</text>
</comment>
<comment type="subunit">
    <text evidence="4">Homohexamer. Dimer of a homotrimer.</text>
</comment>
<dbReference type="InterPro" id="IPR010044">
    <property type="entry name" value="MTAP"/>
</dbReference>
<dbReference type="Gene3D" id="3.40.50.1580">
    <property type="entry name" value="Nucleoside phosphorylase domain"/>
    <property type="match status" value="1"/>
</dbReference>
<keyword evidence="1 4" id="KW-0328">Glycosyltransferase</keyword>
<name>A0A1F7RV78_9BACT</name>
<accession>A0A1F7RV78</accession>
<proteinExistence type="inferred from homology"/>
<evidence type="ECO:0000313" key="6">
    <source>
        <dbReference type="EMBL" id="OGL45452.1"/>
    </source>
</evidence>
<dbReference type="GO" id="GO:0019509">
    <property type="term" value="P:L-methionine salvage from methylthioadenosine"/>
    <property type="evidence" value="ECO:0007669"/>
    <property type="project" value="TreeGrafter"/>
</dbReference>
<evidence type="ECO:0000256" key="1">
    <source>
        <dbReference type="ARBA" id="ARBA00022676"/>
    </source>
</evidence>
<keyword evidence="2 4" id="KW-0808">Transferase</keyword>
<comment type="miscellaneous">
    <text evidence="4">Although this enzyme belongs to the family of MTA phosphorylases based on sequence homology, it lacks several conserved amino acids in the substrate binding pocket that confer specificity towards MTA.</text>
</comment>
<dbReference type="HAMAP" id="MF_01963">
    <property type="entry name" value="MTAP"/>
    <property type="match status" value="1"/>
</dbReference>
<dbReference type="InterPro" id="IPR035994">
    <property type="entry name" value="Nucleoside_phosphorylase_sf"/>
</dbReference>
<dbReference type="InterPro" id="IPR000845">
    <property type="entry name" value="Nucleoside_phosphorylase_d"/>
</dbReference>
<feature type="binding site" evidence="4">
    <location>
        <position position="183"/>
    </location>
    <ligand>
        <name>substrate</name>
    </ligand>
</feature>
<feature type="binding site" evidence="4">
    <location>
        <begin position="52"/>
        <end position="53"/>
    </location>
    <ligand>
        <name>phosphate</name>
        <dbReference type="ChEBI" id="CHEBI:43474"/>
    </ligand>
</feature>
<sequence>MVKVGIIGGSGLDDPKILKDAKEIEVETPYGSPTSVLITGAIKGVDVVIIARHGKNHSIYPSKVNFRANIWALKEQGCTHIIASTAVGSLREEIKPGHLVFPNQFIDHTKKRETTFFDEDVVVHTPMAEPFCSNLIELLSSSAKQMGMPFHKNKTVITIEGPRFSTKAESHMFRSWNADVINMSTVPEVNLAREKQMHYAAIAMSTDYDCWREGEESVTWEMIMETMKKNADNVIKLFLDVIPKIKKYDDHCIK</sequence>
<dbReference type="UniPathway" id="UPA00606"/>
<dbReference type="PANTHER" id="PTHR42679">
    <property type="entry name" value="S-METHYL-5'-THIOADENOSINE PHOSPHORYLASE"/>
    <property type="match status" value="1"/>
</dbReference>
<dbReference type="GO" id="GO:0005829">
    <property type="term" value="C:cytosol"/>
    <property type="evidence" value="ECO:0007669"/>
    <property type="project" value="TreeGrafter"/>
</dbReference>
<dbReference type="AlphaFoldDB" id="A0A1F7RV78"/>
<reference evidence="6 7" key="1">
    <citation type="journal article" date="2016" name="Nat. Commun.">
        <title>Thousands of microbial genomes shed light on interconnected biogeochemical processes in an aquifer system.</title>
        <authorList>
            <person name="Anantharaman K."/>
            <person name="Brown C.T."/>
            <person name="Hug L.A."/>
            <person name="Sharon I."/>
            <person name="Castelle C.J."/>
            <person name="Probst A.J."/>
            <person name="Thomas B.C."/>
            <person name="Singh A."/>
            <person name="Wilkins M.J."/>
            <person name="Karaoz U."/>
            <person name="Brodie E.L."/>
            <person name="Williams K.H."/>
            <person name="Hubbard S.S."/>
            <person name="Banfield J.F."/>
        </authorList>
    </citation>
    <scope>NUCLEOTIDE SEQUENCE [LARGE SCALE GENOMIC DNA]</scope>
</reference>
<feature type="binding site" evidence="4">
    <location>
        <begin position="85"/>
        <end position="86"/>
    </location>
    <ligand>
        <name>phosphate</name>
        <dbReference type="ChEBI" id="CHEBI:43474"/>
    </ligand>
</feature>
<dbReference type="EMBL" id="MGDE01000133">
    <property type="protein sequence ID" value="OGL45452.1"/>
    <property type="molecule type" value="Genomic_DNA"/>
</dbReference>